<dbReference type="AlphaFoldDB" id="A0A6J8D3W4"/>
<keyword evidence="2" id="KW-0732">Signal</keyword>
<name>A0A6J8D3W4_MYTCO</name>
<evidence type="ECO:0000256" key="2">
    <source>
        <dbReference type="SAM" id="SignalP"/>
    </source>
</evidence>
<keyword evidence="4" id="KW-1185">Reference proteome</keyword>
<organism evidence="3 4">
    <name type="scientific">Mytilus coruscus</name>
    <name type="common">Sea mussel</name>
    <dbReference type="NCBI Taxonomy" id="42192"/>
    <lineage>
        <taxon>Eukaryota</taxon>
        <taxon>Metazoa</taxon>
        <taxon>Spiralia</taxon>
        <taxon>Lophotrochozoa</taxon>
        <taxon>Mollusca</taxon>
        <taxon>Bivalvia</taxon>
        <taxon>Autobranchia</taxon>
        <taxon>Pteriomorphia</taxon>
        <taxon>Mytilida</taxon>
        <taxon>Mytiloidea</taxon>
        <taxon>Mytilidae</taxon>
        <taxon>Mytilinae</taxon>
        <taxon>Mytilus</taxon>
    </lineage>
</organism>
<feature type="region of interest" description="Disordered" evidence="1">
    <location>
        <begin position="126"/>
        <end position="145"/>
    </location>
</feature>
<evidence type="ECO:0000313" key="4">
    <source>
        <dbReference type="Proteomes" id="UP000507470"/>
    </source>
</evidence>
<gene>
    <name evidence="3" type="ORF">MCOR_37306</name>
</gene>
<evidence type="ECO:0000256" key="1">
    <source>
        <dbReference type="SAM" id="MobiDB-lite"/>
    </source>
</evidence>
<dbReference type="OrthoDB" id="10443037at2759"/>
<protein>
    <submittedName>
        <fullName evidence="3">CTGF</fullName>
    </submittedName>
</protein>
<dbReference type="Proteomes" id="UP000507470">
    <property type="component" value="Unassembled WGS sequence"/>
</dbReference>
<accession>A0A6J8D3W4</accession>
<reference evidence="3 4" key="1">
    <citation type="submission" date="2020-06" db="EMBL/GenBank/DDBJ databases">
        <authorList>
            <person name="Li R."/>
            <person name="Bekaert M."/>
        </authorList>
    </citation>
    <scope>NUCLEOTIDE SEQUENCE [LARGE SCALE GENOMIC DNA]</scope>
    <source>
        <strain evidence="4">wild</strain>
    </source>
</reference>
<feature type="chain" id="PRO_5026675601" evidence="2">
    <location>
        <begin position="30"/>
        <end position="203"/>
    </location>
</feature>
<sequence length="203" mass="21794">MDVMMRNKIMLPIYCLMATLQIFTEIVGAEDTKAETVLKTLLKKRVVQNTAGDSLAKVTTMNPTAELIPTAMSGCHGLTDGKMYKIGAIVASGTTREGCGFALVCVEGGHLRTDREQNCRLTLPRAPPKPQTTVKLGSPPTPLTPKIGTTTPAWSGCVFGGKLYHSGEMIQSGQCFSIMCDYSGQIIFSEKNSCVIPPILHVG</sequence>
<feature type="signal peptide" evidence="2">
    <location>
        <begin position="1"/>
        <end position="29"/>
    </location>
</feature>
<evidence type="ECO:0000313" key="3">
    <source>
        <dbReference type="EMBL" id="CAC5403408.1"/>
    </source>
</evidence>
<dbReference type="EMBL" id="CACVKT020006765">
    <property type="protein sequence ID" value="CAC5403408.1"/>
    <property type="molecule type" value="Genomic_DNA"/>
</dbReference>
<proteinExistence type="predicted"/>